<dbReference type="OrthoDB" id="569695at2"/>
<comment type="subcellular location">
    <subcellularLocation>
        <location evidence="1">Cell membrane</location>
        <topology evidence="1">Multi-pass membrane protein</topology>
    </subcellularLocation>
</comment>
<sequence>MSRKPRIMEIELLRGMAFLAVALQHAIAHFAGLNGVTQTDGVWMTLLLMAAKFAVPVFIFITGMVLFYNYDGKINYLTFIRKRCSDILIPYILWSAVYFTVRAYSQPASVEQAWKWVTMVFTGKNSSHLWYIVMIFQFYLVFPIIRYFINRTLKHVSSAMRRMVLLIIGLMYLILVNNLGAIGNVMSQLHIPIITPWFTTYADRNFIYFSIYFILGAAAGLFPELWKSWVKRGKPVYMTVFVILFGYFVYQVIESFQTSAGFKINFNSVSLLRPLMAIFLVSSIFVVYLLAELVAVHGRPGLIRMMNFLGKYSFGAYLIHLLMLRVSYRMDNMWFISLNITLRMMISFLICCLLSYGLTMILSMLPFGKWTVGISSQSKLDQTKTRNELKRDEKSN</sequence>
<evidence type="ECO:0000256" key="5">
    <source>
        <dbReference type="ARBA" id="ARBA00022989"/>
    </source>
</evidence>
<dbReference type="STRING" id="1236976.JCM16418_1924"/>
<dbReference type="GO" id="GO:0009246">
    <property type="term" value="P:enterobacterial common antigen biosynthetic process"/>
    <property type="evidence" value="ECO:0007669"/>
    <property type="project" value="TreeGrafter"/>
</dbReference>
<dbReference type="EMBL" id="BAVZ01000004">
    <property type="protein sequence ID" value="GAF07891.1"/>
    <property type="molecule type" value="Genomic_DNA"/>
</dbReference>
<dbReference type="AlphaFoldDB" id="W7YTE0"/>
<keyword evidence="3" id="KW-1003">Cell membrane</keyword>
<feature type="transmembrane region" description="Helical" evidence="7">
    <location>
        <begin position="308"/>
        <end position="328"/>
    </location>
</feature>
<protein>
    <submittedName>
        <fullName evidence="9">Integral membrane protein</fullName>
    </submittedName>
</protein>
<feature type="transmembrane region" description="Helical" evidence="7">
    <location>
        <begin position="129"/>
        <end position="149"/>
    </location>
</feature>
<dbReference type="PANTHER" id="PTHR40074:SF2">
    <property type="entry name" value="O-ACETYLTRANSFERASE WECH"/>
    <property type="match status" value="1"/>
</dbReference>
<evidence type="ECO:0000256" key="6">
    <source>
        <dbReference type="ARBA" id="ARBA00023136"/>
    </source>
</evidence>
<comment type="caution">
    <text evidence="9">The sequence shown here is derived from an EMBL/GenBank/DDBJ whole genome shotgun (WGS) entry which is preliminary data.</text>
</comment>
<accession>W7YTE0</accession>
<evidence type="ECO:0000256" key="2">
    <source>
        <dbReference type="ARBA" id="ARBA00007400"/>
    </source>
</evidence>
<proteinExistence type="inferred from homology"/>
<feature type="transmembrane region" description="Helical" evidence="7">
    <location>
        <begin position="43"/>
        <end position="68"/>
    </location>
</feature>
<dbReference type="InterPro" id="IPR002656">
    <property type="entry name" value="Acyl_transf_3_dom"/>
</dbReference>
<keyword evidence="6 7" id="KW-0472">Membrane</keyword>
<organism evidence="9 10">
    <name type="scientific">Paenibacillus pini JCM 16418</name>
    <dbReference type="NCBI Taxonomy" id="1236976"/>
    <lineage>
        <taxon>Bacteria</taxon>
        <taxon>Bacillati</taxon>
        <taxon>Bacillota</taxon>
        <taxon>Bacilli</taxon>
        <taxon>Bacillales</taxon>
        <taxon>Paenibacillaceae</taxon>
        <taxon>Paenibacillus</taxon>
    </lineage>
</organism>
<evidence type="ECO:0000313" key="10">
    <source>
        <dbReference type="Proteomes" id="UP000019364"/>
    </source>
</evidence>
<evidence type="ECO:0000256" key="1">
    <source>
        <dbReference type="ARBA" id="ARBA00004651"/>
    </source>
</evidence>
<evidence type="ECO:0000256" key="7">
    <source>
        <dbReference type="SAM" id="Phobius"/>
    </source>
</evidence>
<dbReference type="RefSeq" id="WP_052020146.1">
    <property type="nucleotide sequence ID" value="NZ_BAVZ01000004.1"/>
</dbReference>
<comment type="similarity">
    <text evidence="2">Belongs to the acyltransferase 3 family.</text>
</comment>
<feature type="domain" description="Acyltransferase 3" evidence="8">
    <location>
        <begin position="9"/>
        <end position="360"/>
    </location>
</feature>
<feature type="transmembrane region" description="Helical" evidence="7">
    <location>
        <begin position="164"/>
        <end position="186"/>
    </location>
</feature>
<evidence type="ECO:0000256" key="3">
    <source>
        <dbReference type="ARBA" id="ARBA00022475"/>
    </source>
</evidence>
<keyword evidence="4 7" id="KW-0812">Transmembrane</keyword>
<dbReference type="Proteomes" id="UP000019364">
    <property type="component" value="Unassembled WGS sequence"/>
</dbReference>
<keyword evidence="10" id="KW-1185">Reference proteome</keyword>
<feature type="transmembrane region" description="Helical" evidence="7">
    <location>
        <begin position="12"/>
        <end position="31"/>
    </location>
</feature>
<dbReference type="eggNOG" id="COG1835">
    <property type="taxonomic scope" value="Bacteria"/>
</dbReference>
<feature type="transmembrane region" description="Helical" evidence="7">
    <location>
        <begin position="88"/>
        <end position="105"/>
    </location>
</feature>
<name>W7YTE0_9BACL</name>
<evidence type="ECO:0000259" key="8">
    <source>
        <dbReference type="Pfam" id="PF01757"/>
    </source>
</evidence>
<gene>
    <name evidence="9" type="ORF">JCM16418_1924</name>
</gene>
<reference evidence="9 10" key="1">
    <citation type="journal article" date="2014" name="Genome Announc.">
        <title>Draft Genome Sequence of Paenibacillus pini JCM 16418T, Isolated from the Rhizosphere of Pine Tree.</title>
        <authorList>
            <person name="Yuki M."/>
            <person name="Oshima K."/>
            <person name="Suda W."/>
            <person name="Oshida Y."/>
            <person name="Kitamura K."/>
            <person name="Iida Y."/>
            <person name="Hattori M."/>
            <person name="Ohkuma M."/>
        </authorList>
    </citation>
    <scope>NUCLEOTIDE SEQUENCE [LARGE SCALE GENOMIC DNA]</scope>
    <source>
        <strain evidence="9 10">JCM 16418</strain>
    </source>
</reference>
<dbReference type="GO" id="GO:0005886">
    <property type="term" value="C:plasma membrane"/>
    <property type="evidence" value="ECO:0007669"/>
    <property type="project" value="UniProtKB-SubCell"/>
</dbReference>
<feature type="transmembrane region" description="Helical" evidence="7">
    <location>
        <begin position="273"/>
        <end position="296"/>
    </location>
</feature>
<feature type="transmembrane region" description="Helical" evidence="7">
    <location>
        <begin position="340"/>
        <end position="362"/>
    </location>
</feature>
<evidence type="ECO:0000313" key="9">
    <source>
        <dbReference type="EMBL" id="GAF07891.1"/>
    </source>
</evidence>
<feature type="transmembrane region" description="Helical" evidence="7">
    <location>
        <begin position="235"/>
        <end position="253"/>
    </location>
</feature>
<dbReference type="GO" id="GO:0016413">
    <property type="term" value="F:O-acetyltransferase activity"/>
    <property type="evidence" value="ECO:0007669"/>
    <property type="project" value="TreeGrafter"/>
</dbReference>
<dbReference type="PANTHER" id="PTHR40074">
    <property type="entry name" value="O-ACETYLTRANSFERASE WECH"/>
    <property type="match status" value="1"/>
</dbReference>
<dbReference type="Pfam" id="PF01757">
    <property type="entry name" value="Acyl_transf_3"/>
    <property type="match status" value="1"/>
</dbReference>
<evidence type="ECO:0000256" key="4">
    <source>
        <dbReference type="ARBA" id="ARBA00022692"/>
    </source>
</evidence>
<feature type="transmembrane region" description="Helical" evidence="7">
    <location>
        <begin position="206"/>
        <end position="223"/>
    </location>
</feature>
<keyword evidence="5 7" id="KW-1133">Transmembrane helix</keyword>